<reference evidence="1" key="1">
    <citation type="submission" date="2017-07" db="EMBL/GenBank/DDBJ databases">
        <title>Taro Niue Genome Assembly and Annotation.</title>
        <authorList>
            <person name="Atibalentja N."/>
            <person name="Keating K."/>
            <person name="Fields C.J."/>
        </authorList>
    </citation>
    <scope>NUCLEOTIDE SEQUENCE</scope>
    <source>
        <strain evidence="1">Niue_2</strain>
        <tissue evidence="1">Leaf</tissue>
    </source>
</reference>
<dbReference type="Pfam" id="PF02450">
    <property type="entry name" value="LCAT"/>
    <property type="match status" value="1"/>
</dbReference>
<keyword evidence="2" id="KW-1185">Reference proteome</keyword>
<gene>
    <name evidence="1" type="ORF">Taro_028403</name>
</gene>
<name>A0A843VKZ8_COLES</name>
<dbReference type="InterPro" id="IPR029058">
    <property type="entry name" value="AB_hydrolase_fold"/>
</dbReference>
<dbReference type="PANTHER" id="PTHR11440">
    <property type="entry name" value="LECITHIN-CHOLESTEROL ACYLTRANSFERASE-RELATED"/>
    <property type="match status" value="1"/>
</dbReference>
<dbReference type="Proteomes" id="UP000652761">
    <property type="component" value="Unassembled WGS sequence"/>
</dbReference>
<dbReference type="GO" id="GO:0006629">
    <property type="term" value="P:lipid metabolic process"/>
    <property type="evidence" value="ECO:0007669"/>
    <property type="project" value="InterPro"/>
</dbReference>
<accession>A0A843VKZ8</accession>
<evidence type="ECO:0000313" key="1">
    <source>
        <dbReference type="EMBL" id="MQL95736.1"/>
    </source>
</evidence>
<sequence length="488" mass="53766">MPLLCPVASWIVSCRGAPERGSFCRKSWKSARAMRTMMKKKKPPPNLPFLLLALLLQLLHPCLGSAGGGGGCGVDLHPLILVPGTIGSQLEARLTEEYRPSSRLCGRWARARRDRDGWFRLWFDPALLVAPFTRCFAERMTLRYLPEIDDYYNAPGVETRVPHFGSTVGLLYRDPHLKYIADPYTSNPSPFSPFLLILDIGYKDGLNLFGAPYDFRYGLAADGHPSKVGVEYLRNLKALVENASASNGGKPVILVSHSLGGLFVLQLLNRNHQAWRQRFVKHFVALSAPWGGALRGMLTFASGYSVGIPGLDPLLVRDEQRSSESNLWLLPSPKVFGSTPLVVTPERNYSAMDIPEFLVGIGFPEGVPPYEARILPLVERLPPPRVPVTSIAGTGMRTPETLVYGKDGFDRQPEVVYGDGDGTVNLASLLALEAEWARAPGQWLKVVNISNVGHRKILKDEAAVSVIMQEICEINAQVPSSSLWESTI</sequence>
<protein>
    <recommendedName>
        <fullName evidence="3">Lecithin-cholesterol acyltransferase-like 1</fullName>
    </recommendedName>
</protein>
<comment type="caution">
    <text evidence="1">The sequence shown here is derived from an EMBL/GenBank/DDBJ whole genome shotgun (WGS) entry which is preliminary data.</text>
</comment>
<dbReference type="Gene3D" id="3.40.50.1820">
    <property type="entry name" value="alpha/beta hydrolase"/>
    <property type="match status" value="1"/>
</dbReference>
<evidence type="ECO:0008006" key="3">
    <source>
        <dbReference type="Google" id="ProtNLM"/>
    </source>
</evidence>
<organism evidence="1 2">
    <name type="scientific">Colocasia esculenta</name>
    <name type="common">Wild taro</name>
    <name type="synonym">Arum esculentum</name>
    <dbReference type="NCBI Taxonomy" id="4460"/>
    <lineage>
        <taxon>Eukaryota</taxon>
        <taxon>Viridiplantae</taxon>
        <taxon>Streptophyta</taxon>
        <taxon>Embryophyta</taxon>
        <taxon>Tracheophyta</taxon>
        <taxon>Spermatophyta</taxon>
        <taxon>Magnoliopsida</taxon>
        <taxon>Liliopsida</taxon>
        <taxon>Araceae</taxon>
        <taxon>Aroideae</taxon>
        <taxon>Colocasieae</taxon>
        <taxon>Colocasia</taxon>
    </lineage>
</organism>
<dbReference type="OrthoDB" id="190846at2759"/>
<dbReference type="AlphaFoldDB" id="A0A843VKZ8"/>
<dbReference type="InterPro" id="IPR003386">
    <property type="entry name" value="LACT/PDAT_acylTrfase"/>
</dbReference>
<proteinExistence type="predicted"/>
<dbReference type="SUPFAM" id="SSF53474">
    <property type="entry name" value="alpha/beta-Hydrolases"/>
    <property type="match status" value="1"/>
</dbReference>
<evidence type="ECO:0000313" key="2">
    <source>
        <dbReference type="Proteomes" id="UP000652761"/>
    </source>
</evidence>
<dbReference type="GO" id="GO:0008374">
    <property type="term" value="F:O-acyltransferase activity"/>
    <property type="evidence" value="ECO:0007669"/>
    <property type="project" value="InterPro"/>
</dbReference>
<dbReference type="EMBL" id="NMUH01001829">
    <property type="protein sequence ID" value="MQL95736.1"/>
    <property type="molecule type" value="Genomic_DNA"/>
</dbReference>